<accession>A0A2W5SDL7</accession>
<proteinExistence type="predicted"/>
<gene>
    <name evidence="3" type="ORF">DI533_05420</name>
</gene>
<protein>
    <recommendedName>
        <fullName evidence="5">Excalibur calcium-binding domain-containing protein</fullName>
    </recommendedName>
</protein>
<name>A0A2W5SDL7_CERSP</name>
<dbReference type="EMBL" id="QFQS01000001">
    <property type="protein sequence ID" value="PZR01012.1"/>
    <property type="molecule type" value="Genomic_DNA"/>
</dbReference>
<dbReference type="Proteomes" id="UP000248975">
    <property type="component" value="Unassembled WGS sequence"/>
</dbReference>
<dbReference type="AlphaFoldDB" id="A0A2W5SDL7"/>
<sequence>MRLAGCALVLVSLAACAPEVPESDGFDSYNSYAADREAQLRGLPIPSQQVPQQGFDPARASAAIDAAEGGVTPPLNATNLSAPPPATGVVQPYSAPVPQGSPYGAVIGGGETLQADRPRGDAPANIQVQTGELVHMNGGNSGGISDEQDFNAVSSRETIESDAQRIARNKAQYTVIEPTAVPERPGDTGPNIAQYAINTRNAVGERIYSRSSIRLNSPEAACKRYRSPDLAQEAFLNSGGPDRDPKGLDPDGDGFACAWDPAPFRSALQ</sequence>
<reference evidence="3 4" key="1">
    <citation type="submission" date="2017-08" db="EMBL/GenBank/DDBJ databases">
        <title>Infants hospitalized years apart are colonized by the same room-sourced microbial strains.</title>
        <authorList>
            <person name="Brooks B."/>
            <person name="Olm M.R."/>
            <person name="Firek B.A."/>
            <person name="Baker R."/>
            <person name="Thomas B.C."/>
            <person name="Morowitz M.J."/>
            <person name="Banfield J.F."/>
        </authorList>
    </citation>
    <scope>NUCLEOTIDE SEQUENCE [LARGE SCALE GENOMIC DNA]</scope>
    <source>
        <strain evidence="3">S2_003_000_R2_11</strain>
    </source>
</reference>
<evidence type="ECO:0000256" key="2">
    <source>
        <dbReference type="SAM" id="SignalP"/>
    </source>
</evidence>
<organism evidence="3 4">
    <name type="scientific">Cereibacter sphaeroides</name>
    <name type="common">Rhodobacter sphaeroides</name>
    <dbReference type="NCBI Taxonomy" id="1063"/>
    <lineage>
        <taxon>Bacteria</taxon>
        <taxon>Pseudomonadati</taxon>
        <taxon>Pseudomonadota</taxon>
        <taxon>Alphaproteobacteria</taxon>
        <taxon>Rhodobacterales</taxon>
        <taxon>Paracoccaceae</taxon>
        <taxon>Cereibacter</taxon>
    </lineage>
</organism>
<evidence type="ECO:0000313" key="3">
    <source>
        <dbReference type="EMBL" id="PZR01012.1"/>
    </source>
</evidence>
<comment type="caution">
    <text evidence="3">The sequence shown here is derived from an EMBL/GenBank/DDBJ whole genome shotgun (WGS) entry which is preliminary data.</text>
</comment>
<evidence type="ECO:0000256" key="1">
    <source>
        <dbReference type="SAM" id="MobiDB-lite"/>
    </source>
</evidence>
<evidence type="ECO:0008006" key="5">
    <source>
        <dbReference type="Google" id="ProtNLM"/>
    </source>
</evidence>
<feature type="signal peptide" evidence="2">
    <location>
        <begin position="1"/>
        <end position="17"/>
    </location>
</feature>
<keyword evidence="2" id="KW-0732">Signal</keyword>
<dbReference type="PROSITE" id="PS51257">
    <property type="entry name" value="PROKAR_LIPOPROTEIN"/>
    <property type="match status" value="1"/>
</dbReference>
<feature type="chain" id="PRO_5015989896" description="Excalibur calcium-binding domain-containing protein" evidence="2">
    <location>
        <begin position="18"/>
        <end position="269"/>
    </location>
</feature>
<feature type="region of interest" description="Disordered" evidence="1">
    <location>
        <begin position="232"/>
        <end position="255"/>
    </location>
</feature>
<evidence type="ECO:0000313" key="4">
    <source>
        <dbReference type="Proteomes" id="UP000248975"/>
    </source>
</evidence>